<sequence length="597" mass="65777">MALTLRKKCVTSDETLLALKRLHCLSHGVALGAGAASLCSVMEETAPGLLCLLGIREKLPTEEKSLCEAIVQHIGDVQAGLDVLCRALVKGCTQERTHRFAVENRIEPVILYQDERCDVRERAMGLNFILGQNRSNLSSGLLYCLVEYCASSRVDGVEQGDDDSQLIRIIEEALFHREAEDIFGPSSTVLSILRFLLLVLSLGSVVCEKWALEFLIAALSGDFFAAQTKNLSAQQQTYAKEKLNELRLVVSRACSLNTGGDTFPNSDAFVQCNKHLEKAVRAFADGEEDATSVTAEEEAVRRLEGLKDELFLATAKNFVSHISVAVTNIETLIEESFNTTKPSEGLYPIVQSILLNLVYIIFHINDTTSATRAIQCLTWIGIYRLDSPNSSFLSGVLLKGLTLSPVDYPVGLVKRNGDEQQKTLARIRLLDVVLALCDDDDCHLTLRHLDEACRTALASPFHHLLVSLCRAQEDLSLQAAALHCLGQYTVALYPRVPLRIPLHLAEDVFRQGKHEMVKAAAASMMRCVAALIVDQAAAEDVDIQEVFQLTKAMSNYSAKETTTESFQHADIIRHHGKSACEELVSYFPSLLISEVAQ</sequence>
<dbReference type="OrthoDB" id="273242at2759"/>
<dbReference type="AlphaFoldDB" id="A0A7G2CA19"/>
<gene>
    <name evidence="1" type="ORF">ADEAN_000335900</name>
</gene>
<dbReference type="EMBL" id="LR877149">
    <property type="protein sequence ID" value="CAD2215901.1"/>
    <property type="molecule type" value="Genomic_DNA"/>
</dbReference>
<keyword evidence="2" id="KW-1185">Reference proteome</keyword>
<accession>A0A7G2CA19</accession>
<dbReference type="VEuPathDB" id="TriTrypDB:ADEAN_000335900"/>
<name>A0A7G2CA19_9TRYP</name>
<dbReference type="Proteomes" id="UP000515908">
    <property type="component" value="Chromosome 05"/>
</dbReference>
<proteinExistence type="predicted"/>
<reference evidence="1 2" key="1">
    <citation type="submission" date="2020-08" db="EMBL/GenBank/DDBJ databases">
        <authorList>
            <person name="Newling K."/>
            <person name="Davey J."/>
            <person name="Forrester S."/>
        </authorList>
    </citation>
    <scope>NUCLEOTIDE SEQUENCE [LARGE SCALE GENOMIC DNA]</scope>
    <source>
        <strain evidence="2">Crithidia deanei Carvalho (ATCC PRA-265)</strain>
    </source>
</reference>
<protein>
    <submittedName>
        <fullName evidence="1">Uncharacterized protein</fullName>
    </submittedName>
</protein>
<organism evidence="1 2">
    <name type="scientific">Angomonas deanei</name>
    <dbReference type="NCBI Taxonomy" id="59799"/>
    <lineage>
        <taxon>Eukaryota</taxon>
        <taxon>Discoba</taxon>
        <taxon>Euglenozoa</taxon>
        <taxon>Kinetoplastea</taxon>
        <taxon>Metakinetoplastina</taxon>
        <taxon>Trypanosomatida</taxon>
        <taxon>Trypanosomatidae</taxon>
        <taxon>Strigomonadinae</taxon>
        <taxon>Angomonas</taxon>
    </lineage>
</organism>
<evidence type="ECO:0000313" key="1">
    <source>
        <dbReference type="EMBL" id="CAD2215901.1"/>
    </source>
</evidence>
<evidence type="ECO:0000313" key="2">
    <source>
        <dbReference type="Proteomes" id="UP000515908"/>
    </source>
</evidence>